<dbReference type="PANTHER" id="PTHR16267:SF12">
    <property type="entry name" value="PHOSPHOINOSITIDE 3-KINASE ADAPTER PROTEIN 1"/>
    <property type="match status" value="1"/>
</dbReference>
<evidence type="ECO:0000259" key="1">
    <source>
        <dbReference type="PROSITE" id="PS51376"/>
    </source>
</evidence>
<dbReference type="EMBL" id="JANPWB010000010">
    <property type="protein sequence ID" value="KAJ1143074.1"/>
    <property type="molecule type" value="Genomic_DNA"/>
</dbReference>
<accession>A0AAV7QVM7</accession>
<dbReference type="AlphaFoldDB" id="A0AAV7QVM7"/>
<gene>
    <name evidence="2" type="ORF">NDU88_009385</name>
</gene>
<dbReference type="GO" id="GO:0036312">
    <property type="term" value="F:phosphatidylinositol 3-kinase regulatory subunit binding"/>
    <property type="evidence" value="ECO:0007669"/>
    <property type="project" value="TreeGrafter"/>
</dbReference>
<dbReference type="InterPro" id="IPR036770">
    <property type="entry name" value="Ankyrin_rpt-contain_sf"/>
</dbReference>
<comment type="caution">
    <text evidence="2">The sequence shown here is derived from an EMBL/GenBank/DDBJ whole genome shotgun (WGS) entry which is preliminary data.</text>
</comment>
<name>A0AAV7QVM7_PLEWA</name>
<protein>
    <recommendedName>
        <fullName evidence="1">DBB domain-containing protein</fullName>
    </recommendedName>
</protein>
<dbReference type="GO" id="GO:0005102">
    <property type="term" value="F:signaling receptor binding"/>
    <property type="evidence" value="ECO:0007669"/>
    <property type="project" value="TreeGrafter"/>
</dbReference>
<dbReference type="GO" id="GO:0005829">
    <property type="term" value="C:cytosol"/>
    <property type="evidence" value="ECO:0007669"/>
    <property type="project" value="TreeGrafter"/>
</dbReference>
<feature type="domain" description="DBB" evidence="1">
    <location>
        <begin position="1"/>
        <end position="96"/>
    </location>
</feature>
<dbReference type="InterPro" id="IPR017893">
    <property type="entry name" value="DBB_domain"/>
</dbReference>
<dbReference type="InterPro" id="IPR052446">
    <property type="entry name" value="B-cell_PI3K-Signaling_Adptrs"/>
</dbReference>
<dbReference type="PROSITE" id="PS51376">
    <property type="entry name" value="DBB"/>
    <property type="match status" value="1"/>
</dbReference>
<proteinExistence type="predicted"/>
<reference evidence="2" key="1">
    <citation type="journal article" date="2022" name="bioRxiv">
        <title>Sequencing and chromosome-scale assembly of the giantPleurodeles waltlgenome.</title>
        <authorList>
            <person name="Brown T."/>
            <person name="Elewa A."/>
            <person name="Iarovenko S."/>
            <person name="Subramanian E."/>
            <person name="Araus A.J."/>
            <person name="Petzold A."/>
            <person name="Susuki M."/>
            <person name="Suzuki K.-i.T."/>
            <person name="Hayashi T."/>
            <person name="Toyoda A."/>
            <person name="Oliveira C."/>
            <person name="Osipova E."/>
            <person name="Leigh N.D."/>
            <person name="Simon A."/>
            <person name="Yun M.H."/>
        </authorList>
    </citation>
    <scope>NUCLEOTIDE SEQUENCE</scope>
    <source>
        <strain evidence="2">20211129_DDA</strain>
        <tissue evidence="2">Liver</tissue>
    </source>
</reference>
<evidence type="ECO:0000313" key="2">
    <source>
        <dbReference type="EMBL" id="KAJ1143074.1"/>
    </source>
</evidence>
<organism evidence="2 3">
    <name type="scientific">Pleurodeles waltl</name>
    <name type="common">Iberian ribbed newt</name>
    <dbReference type="NCBI Taxonomy" id="8319"/>
    <lineage>
        <taxon>Eukaryota</taxon>
        <taxon>Metazoa</taxon>
        <taxon>Chordata</taxon>
        <taxon>Craniata</taxon>
        <taxon>Vertebrata</taxon>
        <taxon>Euteleostomi</taxon>
        <taxon>Amphibia</taxon>
        <taxon>Batrachia</taxon>
        <taxon>Caudata</taxon>
        <taxon>Salamandroidea</taxon>
        <taxon>Salamandridae</taxon>
        <taxon>Pleurodelinae</taxon>
        <taxon>Pleurodeles</taxon>
    </lineage>
</organism>
<dbReference type="Pfam" id="PF14545">
    <property type="entry name" value="DBB"/>
    <property type="match status" value="1"/>
</dbReference>
<evidence type="ECO:0000313" key="3">
    <source>
        <dbReference type="Proteomes" id="UP001066276"/>
    </source>
</evidence>
<sequence length="215" mass="24408">MLDSLTSKQELSLMGNSRLFYTYKVLMKQMDLFYDEQAVIDSIDTTHINAEYLSAFIITKKAKSAFKIVPYNIEALDKLLTESLKNNIPASGLHLFGIHQIEEDDASANQRDDELPTLLHFAAKYGLKNLTALLLTCPGALQAYSVCNKHGDFPNGIAEKHGYKDLRQFMDDYVIIVKDATFFFTDPKEAWDWVNQRYLSVSADRFGPPRTSPKP</sequence>
<dbReference type="SUPFAM" id="SSF48403">
    <property type="entry name" value="Ankyrin repeat"/>
    <property type="match status" value="1"/>
</dbReference>
<dbReference type="Proteomes" id="UP001066276">
    <property type="component" value="Chromosome 6"/>
</dbReference>
<dbReference type="PANTHER" id="PTHR16267">
    <property type="entry name" value="BANK1/PIK3AP1 FAMILY MEMBER"/>
    <property type="match status" value="1"/>
</dbReference>
<keyword evidence="3" id="KW-1185">Reference proteome</keyword>